<evidence type="ECO:0000256" key="3">
    <source>
        <dbReference type="ARBA" id="ARBA00023163"/>
    </source>
</evidence>
<dbReference type="EMBL" id="CP044427">
    <property type="protein sequence ID" value="QFG69489.1"/>
    <property type="molecule type" value="Genomic_DNA"/>
</dbReference>
<organism evidence="5 6">
    <name type="scientific">Ornithinimicrobium pratense</name>
    <dbReference type="NCBI Taxonomy" id="2593973"/>
    <lineage>
        <taxon>Bacteria</taxon>
        <taxon>Bacillati</taxon>
        <taxon>Actinomycetota</taxon>
        <taxon>Actinomycetes</taxon>
        <taxon>Micrococcales</taxon>
        <taxon>Ornithinimicrobiaceae</taxon>
        <taxon>Ornithinimicrobium</taxon>
    </lineage>
</organism>
<dbReference type="GO" id="GO:0003700">
    <property type="term" value="F:DNA-binding transcription factor activity"/>
    <property type="evidence" value="ECO:0007669"/>
    <property type="project" value="InterPro"/>
</dbReference>
<evidence type="ECO:0000256" key="1">
    <source>
        <dbReference type="ARBA" id="ARBA00023015"/>
    </source>
</evidence>
<accession>A0A5J6V6H1</accession>
<dbReference type="SUPFAM" id="SSF48008">
    <property type="entry name" value="GntR ligand-binding domain-like"/>
    <property type="match status" value="1"/>
</dbReference>
<keyword evidence="6" id="KW-1185">Reference proteome</keyword>
<sequence>MAVTDDAISRIKDMIVAGELTPGDRLPPEKELGETLGLSRSSLREAVKALEVIGVLDVRRGDGTYVTSLQPSILLEVMAFVVDLHRDDFVLQALEVRRMLEPQAAAAAARRITPDQVDELIAALAAVPADAELEVLIEHDVEFHRRIAESTGNTYLVGLLDSLSGTTLRARIWRGITQSGSVARTIDEHRAIANALKQGDAALAHALMTAHVAGVEAWLKEAR</sequence>
<dbReference type="RefSeq" id="WP_158061863.1">
    <property type="nucleotide sequence ID" value="NZ_CP044427.1"/>
</dbReference>
<dbReference type="PROSITE" id="PS50949">
    <property type="entry name" value="HTH_GNTR"/>
    <property type="match status" value="1"/>
</dbReference>
<dbReference type="AlphaFoldDB" id="A0A5J6V6H1"/>
<name>A0A5J6V6H1_9MICO</name>
<dbReference type="PRINTS" id="PR00035">
    <property type="entry name" value="HTHGNTR"/>
</dbReference>
<gene>
    <name evidence="5" type="ORF">FY030_12945</name>
</gene>
<dbReference type="PANTHER" id="PTHR43537:SF5">
    <property type="entry name" value="UXU OPERON TRANSCRIPTIONAL REGULATOR"/>
    <property type="match status" value="1"/>
</dbReference>
<dbReference type="Gene3D" id="1.10.10.10">
    <property type="entry name" value="Winged helix-like DNA-binding domain superfamily/Winged helix DNA-binding domain"/>
    <property type="match status" value="1"/>
</dbReference>
<dbReference type="InterPro" id="IPR008920">
    <property type="entry name" value="TF_FadR/GntR_C"/>
</dbReference>
<dbReference type="OrthoDB" id="3523737at2"/>
<dbReference type="InterPro" id="IPR036390">
    <property type="entry name" value="WH_DNA-bd_sf"/>
</dbReference>
<feature type="domain" description="HTH gntR-type" evidence="4">
    <location>
        <begin position="1"/>
        <end position="69"/>
    </location>
</feature>
<dbReference type="CDD" id="cd07377">
    <property type="entry name" value="WHTH_GntR"/>
    <property type="match status" value="1"/>
</dbReference>
<dbReference type="SMART" id="SM00895">
    <property type="entry name" value="FCD"/>
    <property type="match status" value="1"/>
</dbReference>
<evidence type="ECO:0000313" key="5">
    <source>
        <dbReference type="EMBL" id="QFG69489.1"/>
    </source>
</evidence>
<evidence type="ECO:0000256" key="2">
    <source>
        <dbReference type="ARBA" id="ARBA00023125"/>
    </source>
</evidence>
<dbReference type="Proteomes" id="UP000326546">
    <property type="component" value="Chromosome"/>
</dbReference>
<keyword evidence="3" id="KW-0804">Transcription</keyword>
<keyword evidence="2" id="KW-0238">DNA-binding</keyword>
<reference evidence="5 6" key="1">
    <citation type="submission" date="2019-09" db="EMBL/GenBank/DDBJ databases">
        <title>Serinicoccus pratensis sp. nov., isolated from meadow soil.</title>
        <authorList>
            <person name="Zhang W."/>
        </authorList>
    </citation>
    <scope>NUCLEOTIDE SEQUENCE [LARGE SCALE GENOMIC DNA]</scope>
    <source>
        <strain evidence="5 6">W204</strain>
    </source>
</reference>
<keyword evidence="1" id="KW-0805">Transcription regulation</keyword>
<protein>
    <submittedName>
        <fullName evidence="5">FadR family transcriptional regulator</fullName>
    </submittedName>
</protein>
<dbReference type="GO" id="GO:0003677">
    <property type="term" value="F:DNA binding"/>
    <property type="evidence" value="ECO:0007669"/>
    <property type="project" value="UniProtKB-KW"/>
</dbReference>
<dbReference type="SUPFAM" id="SSF46785">
    <property type="entry name" value="Winged helix' DNA-binding domain"/>
    <property type="match status" value="1"/>
</dbReference>
<dbReference type="InterPro" id="IPR000524">
    <property type="entry name" value="Tscrpt_reg_HTH_GntR"/>
</dbReference>
<evidence type="ECO:0000259" key="4">
    <source>
        <dbReference type="PROSITE" id="PS50949"/>
    </source>
</evidence>
<dbReference type="InterPro" id="IPR011711">
    <property type="entry name" value="GntR_C"/>
</dbReference>
<evidence type="ECO:0000313" key="6">
    <source>
        <dbReference type="Proteomes" id="UP000326546"/>
    </source>
</evidence>
<proteinExistence type="predicted"/>
<dbReference type="Pfam" id="PF00392">
    <property type="entry name" value="GntR"/>
    <property type="match status" value="1"/>
</dbReference>
<dbReference type="InterPro" id="IPR036388">
    <property type="entry name" value="WH-like_DNA-bd_sf"/>
</dbReference>
<dbReference type="KEGG" id="serw:FY030_12945"/>
<dbReference type="Gene3D" id="1.20.120.530">
    <property type="entry name" value="GntR ligand-binding domain-like"/>
    <property type="match status" value="1"/>
</dbReference>
<dbReference type="Pfam" id="PF07729">
    <property type="entry name" value="FCD"/>
    <property type="match status" value="1"/>
</dbReference>
<dbReference type="PANTHER" id="PTHR43537">
    <property type="entry name" value="TRANSCRIPTIONAL REGULATOR, GNTR FAMILY"/>
    <property type="match status" value="1"/>
</dbReference>
<dbReference type="SMART" id="SM00345">
    <property type="entry name" value="HTH_GNTR"/>
    <property type="match status" value="1"/>
</dbReference>